<comment type="caution">
    <text evidence="9">The sequence shown here is derived from an EMBL/GenBank/DDBJ whole genome shotgun (WGS) entry which is preliminary data.</text>
</comment>
<dbReference type="GO" id="GO:0005886">
    <property type="term" value="C:plasma membrane"/>
    <property type="evidence" value="ECO:0007669"/>
    <property type="project" value="UniProtKB-SubCell"/>
</dbReference>
<evidence type="ECO:0000256" key="7">
    <source>
        <dbReference type="ARBA" id="ARBA00022777"/>
    </source>
</evidence>
<keyword evidence="4" id="KW-0762">Sugar transport</keyword>
<dbReference type="PROSITE" id="PS00371">
    <property type="entry name" value="PTS_EIIA_TYPE_1_HIS"/>
    <property type="match status" value="1"/>
</dbReference>
<dbReference type="Pfam" id="PF00358">
    <property type="entry name" value="PTS_EIIA_1"/>
    <property type="match status" value="1"/>
</dbReference>
<evidence type="ECO:0000256" key="6">
    <source>
        <dbReference type="ARBA" id="ARBA00022683"/>
    </source>
</evidence>
<comment type="subcellular location">
    <subcellularLocation>
        <location evidence="2">Cell membrane</location>
        <topology evidence="2">Multi-pass membrane protein</topology>
    </subcellularLocation>
    <subcellularLocation>
        <location evidence="1">Cytoplasm</location>
    </subcellularLocation>
</comment>
<dbReference type="InterPro" id="IPR001127">
    <property type="entry name" value="PTS_EIIA_1_perm"/>
</dbReference>
<organism evidence="9 10">
    <name type="scientific">Lactobacillus corticis</name>
    <dbReference type="NCBI Taxonomy" id="2201249"/>
    <lineage>
        <taxon>Bacteria</taxon>
        <taxon>Bacillati</taxon>
        <taxon>Bacillota</taxon>
        <taxon>Bacilli</taxon>
        <taxon>Lactobacillales</taxon>
        <taxon>Lactobacillaceae</taxon>
        <taxon>Lactobacillus</taxon>
    </lineage>
</organism>
<dbReference type="PANTHER" id="PTHR45008:SF1">
    <property type="entry name" value="PTS SYSTEM GLUCOSE-SPECIFIC EIIA COMPONENT"/>
    <property type="match status" value="1"/>
</dbReference>
<keyword evidence="10" id="KW-1185">Reference proteome</keyword>
<evidence type="ECO:0000256" key="5">
    <source>
        <dbReference type="ARBA" id="ARBA00022679"/>
    </source>
</evidence>
<dbReference type="Gene3D" id="2.70.70.10">
    <property type="entry name" value="Glucose Permease (Domain IIA)"/>
    <property type="match status" value="1"/>
</dbReference>
<reference evidence="9" key="1">
    <citation type="submission" date="2020-08" db="EMBL/GenBank/DDBJ databases">
        <title>Taxonomic study for Lactobacillus species isolated from hardwood bark.</title>
        <authorList>
            <person name="Tohno M."/>
            <person name="Tanizawa Y."/>
        </authorList>
    </citation>
    <scope>NUCLEOTIDE SEQUENCE</scope>
    <source>
        <strain evidence="9">B40</strain>
    </source>
</reference>
<keyword evidence="7" id="KW-0418">Kinase</keyword>
<dbReference type="EMBL" id="BMAY01000010">
    <property type="protein sequence ID" value="GFZ27404.1"/>
    <property type="molecule type" value="Genomic_DNA"/>
</dbReference>
<dbReference type="AlphaFoldDB" id="A0A916VJ88"/>
<dbReference type="PANTHER" id="PTHR45008">
    <property type="entry name" value="PTS SYSTEM GLUCOSE-SPECIFIC EIIA COMPONENT"/>
    <property type="match status" value="1"/>
</dbReference>
<dbReference type="GO" id="GO:0005737">
    <property type="term" value="C:cytoplasm"/>
    <property type="evidence" value="ECO:0007669"/>
    <property type="project" value="UniProtKB-SubCell"/>
</dbReference>
<evidence type="ECO:0000256" key="4">
    <source>
        <dbReference type="ARBA" id="ARBA00022597"/>
    </source>
</evidence>
<dbReference type="SUPFAM" id="SSF51261">
    <property type="entry name" value="Duplicated hybrid motif"/>
    <property type="match status" value="1"/>
</dbReference>
<accession>A0A916VJ88</accession>
<evidence type="ECO:0000259" key="8">
    <source>
        <dbReference type="PROSITE" id="PS51093"/>
    </source>
</evidence>
<dbReference type="FunFam" id="2.70.70.10:FF:000001">
    <property type="entry name" value="PTS system glucose-specific IIA component"/>
    <property type="match status" value="1"/>
</dbReference>
<evidence type="ECO:0000313" key="9">
    <source>
        <dbReference type="EMBL" id="GFZ27404.1"/>
    </source>
</evidence>
<evidence type="ECO:0000256" key="1">
    <source>
        <dbReference type="ARBA" id="ARBA00004496"/>
    </source>
</evidence>
<dbReference type="RefSeq" id="WP_212781096.1">
    <property type="nucleotide sequence ID" value="NZ_BMAY01000010.1"/>
</dbReference>
<name>A0A916VJ88_9LACO</name>
<dbReference type="GO" id="GO:0009401">
    <property type="term" value="P:phosphoenolpyruvate-dependent sugar phosphotransferase system"/>
    <property type="evidence" value="ECO:0007669"/>
    <property type="project" value="UniProtKB-KW"/>
</dbReference>
<dbReference type="PROSITE" id="PS51093">
    <property type="entry name" value="PTS_EIIA_TYPE_1"/>
    <property type="match status" value="1"/>
</dbReference>
<dbReference type="GO" id="GO:0016301">
    <property type="term" value="F:kinase activity"/>
    <property type="evidence" value="ECO:0007669"/>
    <property type="project" value="UniProtKB-KW"/>
</dbReference>
<dbReference type="InterPro" id="IPR011055">
    <property type="entry name" value="Dup_hybrid_motif"/>
</dbReference>
<keyword evidence="5" id="KW-0808">Transferase</keyword>
<gene>
    <name evidence="9" type="primary">nagE</name>
    <name evidence="9" type="ORF">LCB40_12840</name>
</gene>
<evidence type="ECO:0000256" key="3">
    <source>
        <dbReference type="ARBA" id="ARBA00022448"/>
    </source>
</evidence>
<sequence>MFNFFKKKPKDDGTKIAAAVDGQLMPITDVKDDVFSTKMLGDGYAIKPASDDVYAPVSGKISTLFPTKHAVGITTDQGLEVLVHLGLDTVELKGEPFEAAIQEGQTVNQGDKIITMNRALIADKGYDDSVIVVYTNMDLLNSVSAVAAKTVAHGDEIQTIEYK</sequence>
<evidence type="ECO:0000256" key="2">
    <source>
        <dbReference type="ARBA" id="ARBA00004651"/>
    </source>
</evidence>
<dbReference type="InterPro" id="IPR050890">
    <property type="entry name" value="PTS_EIIA_component"/>
</dbReference>
<protein>
    <submittedName>
        <fullName evidence="9">Glucose specific PTS system IIA component</fullName>
    </submittedName>
</protein>
<keyword evidence="3" id="KW-0813">Transport</keyword>
<dbReference type="Proteomes" id="UP000677218">
    <property type="component" value="Unassembled WGS sequence"/>
</dbReference>
<keyword evidence="6" id="KW-0598">Phosphotransferase system</keyword>
<dbReference type="NCBIfam" id="TIGR00830">
    <property type="entry name" value="PTBA"/>
    <property type="match status" value="1"/>
</dbReference>
<proteinExistence type="predicted"/>
<feature type="domain" description="PTS EIIA type-1" evidence="8">
    <location>
        <begin position="32"/>
        <end position="136"/>
    </location>
</feature>
<evidence type="ECO:0000313" key="10">
    <source>
        <dbReference type="Proteomes" id="UP000677218"/>
    </source>
</evidence>